<organism evidence="5 6">
    <name type="scientific">Xanthomonas perforans</name>
    <dbReference type="NCBI Taxonomy" id="442694"/>
    <lineage>
        <taxon>Bacteria</taxon>
        <taxon>Pseudomonadati</taxon>
        <taxon>Pseudomonadota</taxon>
        <taxon>Gammaproteobacteria</taxon>
        <taxon>Lysobacterales</taxon>
        <taxon>Lysobacteraceae</taxon>
        <taxon>Xanthomonas</taxon>
    </lineage>
</organism>
<evidence type="ECO:0000256" key="1">
    <source>
        <dbReference type="ARBA" id="ARBA00022598"/>
    </source>
</evidence>
<feature type="non-terminal residue" evidence="5">
    <location>
        <position position="1"/>
    </location>
</feature>
<keyword evidence="3" id="KW-0067">ATP-binding</keyword>
<feature type="domain" description="Mur ligase central" evidence="4">
    <location>
        <begin position="30"/>
        <end position="74"/>
    </location>
</feature>
<gene>
    <name evidence="5" type="primary">murD</name>
    <name evidence="5" type="ORF">G3W61_36185</name>
</gene>
<accession>A0A7X5SD96</accession>
<dbReference type="InterPro" id="IPR036565">
    <property type="entry name" value="Mur-like_cat_sf"/>
</dbReference>
<dbReference type="EMBL" id="JAAGYU010002880">
    <property type="protein sequence ID" value="NEL81711.1"/>
    <property type="molecule type" value="Genomic_DNA"/>
</dbReference>
<evidence type="ECO:0000313" key="6">
    <source>
        <dbReference type="Proteomes" id="UP000471082"/>
    </source>
</evidence>
<dbReference type="GO" id="GO:0008764">
    <property type="term" value="F:UDP-N-acetylmuramoylalanine-D-glutamate ligase activity"/>
    <property type="evidence" value="ECO:0007669"/>
    <property type="project" value="UniProtKB-EC"/>
</dbReference>
<dbReference type="GO" id="GO:0005737">
    <property type="term" value="C:cytoplasm"/>
    <property type="evidence" value="ECO:0007669"/>
    <property type="project" value="InterPro"/>
</dbReference>
<dbReference type="PANTHER" id="PTHR43692">
    <property type="entry name" value="UDP-N-ACETYLMURAMOYLALANINE--D-GLUTAMATE LIGASE"/>
    <property type="match status" value="1"/>
</dbReference>
<protein>
    <submittedName>
        <fullName evidence="5">UDP-N-acetylmuramoyl-L-alanine--D-glutamate ligase</fullName>
        <ecNumber evidence="5">6.3.2.9</ecNumber>
    </submittedName>
</protein>
<reference evidence="5 6" key="1">
    <citation type="submission" date="2019-11" db="EMBL/GenBank/DDBJ databases">
        <title>Genome-resolved metagenomics to study the prevalence of co-infection and intraspecific heterogeneity among plant pathogen metapopulations.</title>
        <authorList>
            <person name="Newberry E."/>
            <person name="Bhandari R."/>
            <person name="Kemble J."/>
            <person name="Sikora E."/>
            <person name="Potnis N."/>
        </authorList>
    </citation>
    <scope>NUCLEOTIDE SEQUENCE [LARGE SCALE GENOMIC DNA]</scope>
    <source>
        <strain evidence="5">Xp_Tom_Tuscaloosa_18b</strain>
    </source>
</reference>
<proteinExistence type="predicted"/>
<dbReference type="SUPFAM" id="SSF53623">
    <property type="entry name" value="MurD-like peptide ligases, catalytic domain"/>
    <property type="match status" value="1"/>
</dbReference>
<evidence type="ECO:0000313" key="5">
    <source>
        <dbReference type="EMBL" id="NEL81711.1"/>
    </source>
</evidence>
<evidence type="ECO:0000259" key="4">
    <source>
        <dbReference type="Pfam" id="PF08245"/>
    </source>
</evidence>
<comment type="caution">
    <text evidence="5">The sequence shown here is derived from an EMBL/GenBank/DDBJ whole genome shotgun (WGS) entry which is preliminary data.</text>
</comment>
<feature type="non-terminal residue" evidence="5">
    <location>
        <position position="76"/>
    </location>
</feature>
<dbReference type="GO" id="GO:0051301">
    <property type="term" value="P:cell division"/>
    <property type="evidence" value="ECO:0007669"/>
    <property type="project" value="InterPro"/>
</dbReference>
<keyword evidence="2" id="KW-0547">Nucleotide-binding</keyword>
<name>A0A7X5SD96_XANPE</name>
<dbReference type="EC" id="6.3.2.9" evidence="5"/>
<dbReference type="GO" id="GO:0008360">
    <property type="term" value="P:regulation of cell shape"/>
    <property type="evidence" value="ECO:0007669"/>
    <property type="project" value="InterPro"/>
</dbReference>
<dbReference type="AlphaFoldDB" id="A0A7X5SD96"/>
<dbReference type="PANTHER" id="PTHR43692:SF1">
    <property type="entry name" value="UDP-N-ACETYLMURAMOYLALANINE--D-GLUTAMATE LIGASE"/>
    <property type="match status" value="1"/>
</dbReference>
<dbReference type="Gene3D" id="3.40.1190.10">
    <property type="entry name" value="Mur-like, catalytic domain"/>
    <property type="match status" value="1"/>
</dbReference>
<dbReference type="Proteomes" id="UP000471082">
    <property type="component" value="Unassembled WGS sequence"/>
</dbReference>
<dbReference type="InterPro" id="IPR013221">
    <property type="entry name" value="Mur_ligase_cen"/>
</dbReference>
<sequence>LLRCAGHRTALVGNIGQPLLEVLAPQPPPAYWAIELSSYQTGEVGRSGARPQLALVLNLFPEHLDWHGDEARYVRD</sequence>
<dbReference type="InterPro" id="IPR005762">
    <property type="entry name" value="MurD"/>
</dbReference>
<keyword evidence="1 5" id="KW-0436">Ligase</keyword>
<dbReference type="GO" id="GO:0005524">
    <property type="term" value="F:ATP binding"/>
    <property type="evidence" value="ECO:0007669"/>
    <property type="project" value="UniProtKB-KW"/>
</dbReference>
<evidence type="ECO:0000256" key="3">
    <source>
        <dbReference type="ARBA" id="ARBA00022840"/>
    </source>
</evidence>
<dbReference type="Pfam" id="PF08245">
    <property type="entry name" value="Mur_ligase_M"/>
    <property type="match status" value="1"/>
</dbReference>
<evidence type="ECO:0000256" key="2">
    <source>
        <dbReference type="ARBA" id="ARBA00022741"/>
    </source>
</evidence>